<sequence length="164" mass="18566">MFHAVAHRDKNVVLLQFHIGAIDALGADIEHRSRYVHALSVAKQDHGGIVVLNDLCLLVVDETQNGKRGIRDAARRADRQRRRHGLHAFFQPQAGRQHGGQNFRRQRGENIRLYSTAKPVRQNNDSGVFLLIGNLDMIPAELFSDVVEAHISDIRTEIIRFPHS</sequence>
<comment type="caution">
    <text evidence="1">The sequence shown here is derived from an EMBL/GenBank/DDBJ whole genome shotgun (WGS) entry which is preliminary data.</text>
</comment>
<name>A0A645AVS2_9ZZZZ</name>
<dbReference type="EMBL" id="VSSQ01016177">
    <property type="protein sequence ID" value="MPM57260.1"/>
    <property type="molecule type" value="Genomic_DNA"/>
</dbReference>
<organism evidence="1">
    <name type="scientific">bioreactor metagenome</name>
    <dbReference type="NCBI Taxonomy" id="1076179"/>
    <lineage>
        <taxon>unclassified sequences</taxon>
        <taxon>metagenomes</taxon>
        <taxon>ecological metagenomes</taxon>
    </lineage>
</organism>
<proteinExistence type="predicted"/>
<protein>
    <submittedName>
        <fullName evidence="1">Uncharacterized protein</fullName>
    </submittedName>
</protein>
<accession>A0A645AVS2</accession>
<reference evidence="1" key="1">
    <citation type="submission" date="2019-08" db="EMBL/GenBank/DDBJ databases">
        <authorList>
            <person name="Kucharzyk K."/>
            <person name="Murdoch R.W."/>
            <person name="Higgins S."/>
            <person name="Loffler F."/>
        </authorList>
    </citation>
    <scope>NUCLEOTIDE SEQUENCE</scope>
</reference>
<evidence type="ECO:0000313" key="1">
    <source>
        <dbReference type="EMBL" id="MPM57260.1"/>
    </source>
</evidence>
<gene>
    <name evidence="1" type="ORF">SDC9_104082</name>
</gene>
<dbReference type="AlphaFoldDB" id="A0A645AVS2"/>